<dbReference type="InterPro" id="IPR027417">
    <property type="entry name" value="P-loop_NTPase"/>
</dbReference>
<dbReference type="Gene3D" id="3.80.10.10">
    <property type="entry name" value="Ribonuclease Inhibitor"/>
    <property type="match status" value="2"/>
</dbReference>
<evidence type="ECO:0000256" key="5">
    <source>
        <dbReference type="SAM" id="Coils"/>
    </source>
</evidence>
<protein>
    <submittedName>
        <fullName evidence="7">TMV resistance protein N</fullName>
    </submittedName>
</protein>
<evidence type="ECO:0000313" key="7">
    <source>
        <dbReference type="EMBL" id="RZC28273.1"/>
    </source>
</evidence>
<dbReference type="Gene3D" id="3.40.50.300">
    <property type="entry name" value="P-loop containing nucleotide triphosphate hydrolases"/>
    <property type="match status" value="1"/>
</dbReference>
<feature type="domain" description="TIR" evidence="6">
    <location>
        <begin position="20"/>
        <end position="186"/>
    </location>
</feature>
<evidence type="ECO:0000313" key="8">
    <source>
        <dbReference type="Proteomes" id="UP000289340"/>
    </source>
</evidence>
<evidence type="ECO:0000256" key="1">
    <source>
        <dbReference type="ARBA" id="ARBA00022614"/>
    </source>
</evidence>
<dbReference type="SUPFAM" id="SSF52200">
    <property type="entry name" value="Toll/Interleukin receptor TIR domain"/>
    <property type="match status" value="1"/>
</dbReference>
<name>A0A445LYD3_GLYSO</name>
<organism evidence="7 8">
    <name type="scientific">Glycine soja</name>
    <name type="common">Wild soybean</name>
    <dbReference type="NCBI Taxonomy" id="3848"/>
    <lineage>
        <taxon>Eukaryota</taxon>
        <taxon>Viridiplantae</taxon>
        <taxon>Streptophyta</taxon>
        <taxon>Embryophyta</taxon>
        <taxon>Tracheophyta</taxon>
        <taxon>Spermatophyta</taxon>
        <taxon>Magnoliopsida</taxon>
        <taxon>eudicotyledons</taxon>
        <taxon>Gunneridae</taxon>
        <taxon>Pentapetalae</taxon>
        <taxon>rosids</taxon>
        <taxon>fabids</taxon>
        <taxon>Fabales</taxon>
        <taxon>Fabaceae</taxon>
        <taxon>Papilionoideae</taxon>
        <taxon>50 kb inversion clade</taxon>
        <taxon>NPAAA clade</taxon>
        <taxon>indigoferoid/millettioid clade</taxon>
        <taxon>Phaseoleae</taxon>
        <taxon>Glycine</taxon>
        <taxon>Glycine subgen. Soja</taxon>
    </lineage>
</organism>
<dbReference type="GO" id="GO:0043531">
    <property type="term" value="F:ADP binding"/>
    <property type="evidence" value="ECO:0007669"/>
    <property type="project" value="InterPro"/>
</dbReference>
<dbReference type="SUPFAM" id="SSF52540">
    <property type="entry name" value="P-loop containing nucleoside triphosphate hydrolases"/>
    <property type="match status" value="1"/>
</dbReference>
<gene>
    <name evidence="7" type="ORF">D0Y65_000320</name>
</gene>
<dbReference type="InterPro" id="IPR042197">
    <property type="entry name" value="Apaf_helical"/>
</dbReference>
<sequence>MANQQIINHASSSSCVASLKRYDVFLSFRGEDTRKIITSHLYHALFQAELATYIDYRLQKGDEISQALIEAIEESQVSVIIFSEKYATSKWCLDEITKIIECKEGQGQVVIPVFYKIDPSHIRKQQGSFKQAFVEHEQDLKITTDRVQKWREALTKAANLAGWDFQTYRTEAEFIKDIVKDVLLKLNLIYPIELKGLIGIEGNYTRIESLLKIDSRKVRVIGIWGMGGIGKTTLATALYAKLFSRFEGHCFLGNVREQAEKQGLDFLRTKLFSELLPGENHLHENMPKVEYHFITRRLKRKKVFLVLDDVASSEQLEDLIDDFNCFGPGSRVIVTTRDKHIFSYVDEIYEVKELNDLDSLQLFCLNAFREKHPKNGFEELSESVIAYCKGNPLALKVLGARLRSRSEQAWYCELRKLQKIPNVKIHNVLKLSFDDLDHTEQEIFLDIACFFKGEYRDHIISLLEACNFFPAIGIEVLADKSLITISPEDTIEMHDLIQEMGWNIVHQESIKDPGKRSRLWDPEEVFDVLKYNRGTEAIEGIILDLSKIEDLHLSFDSFTKMTNVRFLKFYYGKWSSKGKIYLPKNGLKSLSDKLRHLQWHGYCLESLPSTFSAKFLVELVMPYSNLQKLWDGVQNLVNLKDIDLRYCENLVEVPDLSKATNLEDLSLSQCKSLRQVHPSILSLPKLQSLDLEGCIEIQSLQSDVHLESLQDLRLSNCSSLKEFSVMSVELRRLWLDGTHIQELPASIWGCTKLKFIDVQGCDNLDGFGDKLSYDPRTTCFNSLVLSGCKQLNASNLDFILVGMRSLTSLELENCFNLRTLPDSIGLLSSLKLLKLSRSNVESLPASIENLVKLRRLYLDHCMKLVSLPELPESLWLLSAVNCASLVTNFTQLNIPFQLKQGLEDLPQSVFLPGDHVPERFSFHAEGASVTIPHLPLSDLLCGLIFCVFLSQSPPHGKYVYVDCFIYKNSQRIDGRGARLHDQNLILDHVFLWFVDIKQFGDDSLLRRLQKGEACDPSNISFEFLVEDEDGEWSTKNIKGCGIYPIYVPGHGYSSKQKGLELGIEDSSRDIVELEPDSSNDIDELQVKGTNHNNEDDQTKKLQEVVHQTITTGLQHVKVDSNDNSSCHSFVADGTKRESHSFKEEDYYISSTPENQIIPFDTPSASNTDSNLSIEVLEETDLTYNQVDKCSTPIMLDEARAPEENDNLHQEPDWDPIAELENMLCDSYKSFPMSTLSTSISGPNVAAILEKLETLLETSLENISCDDEVKQQFHQVLDQLVQFEDQVPVKLRPVINKLKTFIEGVDARYVTAQEIIQDYNKLLQSRSPLSKHLESARARQYQINSKVSEAKIQVEKINFEIVKLEQKIRVLIETRNKLKRDLDNCDVENNKLKTKAAQWLPKCKTVTTALKESKTSYKEAITNKKKAEHEWDDLKKNFVAKRFELSPAYAYFDI</sequence>
<dbReference type="SMART" id="SM00255">
    <property type="entry name" value="TIR"/>
    <property type="match status" value="1"/>
</dbReference>
<keyword evidence="4" id="KW-0520">NAD</keyword>
<proteinExistence type="predicted"/>
<dbReference type="InterPro" id="IPR035897">
    <property type="entry name" value="Toll_tir_struct_dom_sf"/>
</dbReference>
<dbReference type="Pfam" id="PF00931">
    <property type="entry name" value="NB-ARC"/>
    <property type="match status" value="1"/>
</dbReference>
<accession>A0A445LYD3</accession>
<dbReference type="Gramene" id="XM_028373816.1">
    <property type="protein sequence ID" value="XP_028229617.1"/>
    <property type="gene ID" value="LOC114410062"/>
</dbReference>
<dbReference type="Pfam" id="PF07725">
    <property type="entry name" value="LRR_3"/>
    <property type="match status" value="1"/>
</dbReference>
<feature type="coiled-coil region" evidence="5">
    <location>
        <begin position="1346"/>
        <end position="1436"/>
    </location>
</feature>
<dbReference type="GO" id="GO:0006952">
    <property type="term" value="P:defense response"/>
    <property type="evidence" value="ECO:0007669"/>
    <property type="project" value="UniProtKB-KW"/>
</dbReference>
<dbReference type="FunFam" id="3.40.50.10140:FF:000007">
    <property type="entry name" value="Disease resistance protein (TIR-NBS-LRR class)"/>
    <property type="match status" value="1"/>
</dbReference>
<dbReference type="GO" id="GO:0007165">
    <property type="term" value="P:signal transduction"/>
    <property type="evidence" value="ECO:0007669"/>
    <property type="project" value="InterPro"/>
</dbReference>
<keyword evidence="3" id="KW-0611">Plant defense</keyword>
<dbReference type="SMR" id="A0A445LYD3"/>
<dbReference type="PANTHER" id="PTHR11017">
    <property type="entry name" value="LEUCINE-RICH REPEAT-CONTAINING PROTEIN"/>
    <property type="match status" value="1"/>
</dbReference>
<dbReference type="SUPFAM" id="SSF46785">
    <property type="entry name" value="Winged helix' DNA-binding domain"/>
    <property type="match status" value="1"/>
</dbReference>
<evidence type="ECO:0000256" key="4">
    <source>
        <dbReference type="ARBA" id="ARBA00023027"/>
    </source>
</evidence>
<keyword evidence="2" id="KW-0677">Repeat</keyword>
<keyword evidence="1" id="KW-0433">Leucine-rich repeat</keyword>
<keyword evidence="8" id="KW-1185">Reference proteome</keyword>
<evidence type="ECO:0000259" key="6">
    <source>
        <dbReference type="PROSITE" id="PS50104"/>
    </source>
</evidence>
<dbReference type="InterPro" id="IPR002182">
    <property type="entry name" value="NB-ARC"/>
</dbReference>
<comment type="caution">
    <text evidence="7">The sequence shown here is derived from an EMBL/GenBank/DDBJ whole genome shotgun (WGS) entry which is preliminary data.</text>
</comment>
<dbReference type="FunFam" id="3.80.10.10:FF:000386">
    <property type="entry name" value="Disease resistance protein RPS4"/>
    <property type="match status" value="1"/>
</dbReference>
<dbReference type="Pfam" id="PF23282">
    <property type="entry name" value="WHD_ROQ1"/>
    <property type="match status" value="1"/>
</dbReference>
<dbReference type="Proteomes" id="UP000289340">
    <property type="component" value="Chromosome 1"/>
</dbReference>
<reference evidence="7 8" key="1">
    <citation type="submission" date="2018-09" db="EMBL/GenBank/DDBJ databases">
        <title>A high-quality reference genome of wild soybean provides a powerful tool to mine soybean genomes.</title>
        <authorList>
            <person name="Xie M."/>
            <person name="Chung C.Y.L."/>
            <person name="Li M.-W."/>
            <person name="Wong F.-L."/>
            <person name="Chan T.-F."/>
            <person name="Lam H.-M."/>
        </authorList>
    </citation>
    <scope>NUCLEOTIDE SEQUENCE [LARGE SCALE GENOMIC DNA]</scope>
    <source>
        <strain evidence="8">cv. W05</strain>
        <tissue evidence="7">Hypocotyl of etiolated seedlings</tissue>
    </source>
</reference>
<dbReference type="Gene3D" id="3.40.50.10140">
    <property type="entry name" value="Toll/interleukin-1 receptor homology (TIR) domain"/>
    <property type="match status" value="1"/>
</dbReference>
<dbReference type="EMBL" id="QZWG01000001">
    <property type="protein sequence ID" value="RZC28273.1"/>
    <property type="molecule type" value="Genomic_DNA"/>
</dbReference>
<dbReference type="InterPro" id="IPR011713">
    <property type="entry name" value="Leu-rich_rpt_3"/>
</dbReference>
<evidence type="ECO:0000256" key="3">
    <source>
        <dbReference type="ARBA" id="ARBA00022821"/>
    </source>
</evidence>
<dbReference type="InterPro" id="IPR000157">
    <property type="entry name" value="TIR_dom"/>
</dbReference>
<dbReference type="InterPro" id="IPR058192">
    <property type="entry name" value="WHD_ROQ1-like"/>
</dbReference>
<dbReference type="Gene3D" id="1.10.8.430">
    <property type="entry name" value="Helical domain of apoptotic protease-activating factors"/>
    <property type="match status" value="1"/>
</dbReference>
<dbReference type="InterPro" id="IPR036390">
    <property type="entry name" value="WH_DNA-bd_sf"/>
</dbReference>
<dbReference type="PROSITE" id="PS50104">
    <property type="entry name" value="TIR"/>
    <property type="match status" value="1"/>
</dbReference>
<keyword evidence="5" id="KW-0175">Coiled coil</keyword>
<dbReference type="SUPFAM" id="SSF52058">
    <property type="entry name" value="L domain-like"/>
    <property type="match status" value="1"/>
</dbReference>
<dbReference type="PRINTS" id="PR00364">
    <property type="entry name" value="DISEASERSIST"/>
</dbReference>
<dbReference type="InterPro" id="IPR032675">
    <property type="entry name" value="LRR_dom_sf"/>
</dbReference>
<dbReference type="PANTHER" id="PTHR11017:SF243">
    <property type="entry name" value="ADP-RIBOSYL CYCLASE_CYCLIC ADP-RIBOSE HYDROLASE"/>
    <property type="match status" value="1"/>
</dbReference>
<evidence type="ECO:0000256" key="2">
    <source>
        <dbReference type="ARBA" id="ARBA00022737"/>
    </source>
</evidence>
<dbReference type="InterPro" id="IPR044974">
    <property type="entry name" value="Disease_R_plants"/>
</dbReference>
<dbReference type="Pfam" id="PF01582">
    <property type="entry name" value="TIR"/>
    <property type="match status" value="1"/>
</dbReference>